<keyword evidence="1" id="KW-0472">Membrane</keyword>
<reference evidence="2 3" key="1">
    <citation type="submission" date="2023-07" db="EMBL/GenBank/DDBJ databases">
        <authorList>
            <person name="Girao M."/>
            <person name="Carvalho M.F."/>
        </authorList>
    </citation>
    <scope>NUCLEOTIDE SEQUENCE [LARGE SCALE GENOMIC DNA]</scope>
    <source>
        <strain evidence="2 3">66/93</strain>
    </source>
</reference>
<comment type="caution">
    <text evidence="2">The sequence shown here is derived from an EMBL/GenBank/DDBJ whole genome shotgun (WGS) entry which is preliminary data.</text>
</comment>
<accession>A0ABU7KQU5</accession>
<evidence type="ECO:0000256" key="1">
    <source>
        <dbReference type="SAM" id="Phobius"/>
    </source>
</evidence>
<sequence>METISFDAPGVSPALEALRPALSSLSPVEVCALVALAIALVVTLATFRRPVVTLNERAVAEVEEARR</sequence>
<proteinExistence type="predicted"/>
<gene>
    <name evidence="2" type="ORF">Q8A49_14200</name>
</gene>
<feature type="transmembrane region" description="Helical" evidence="1">
    <location>
        <begin position="25"/>
        <end position="47"/>
    </location>
</feature>
<keyword evidence="1" id="KW-0812">Transmembrane</keyword>
<dbReference type="RefSeq" id="WP_330158709.1">
    <property type="nucleotide sequence ID" value="NZ_BAAAJA010000041.1"/>
</dbReference>
<evidence type="ECO:0000313" key="2">
    <source>
        <dbReference type="EMBL" id="MEE2051647.1"/>
    </source>
</evidence>
<dbReference type="EMBL" id="JAUUCC010000033">
    <property type="protein sequence ID" value="MEE2051647.1"/>
    <property type="molecule type" value="Genomic_DNA"/>
</dbReference>
<dbReference type="Proteomes" id="UP001348641">
    <property type="component" value="Unassembled WGS sequence"/>
</dbReference>
<evidence type="ECO:0000313" key="3">
    <source>
        <dbReference type="Proteomes" id="UP001348641"/>
    </source>
</evidence>
<organism evidence="2 3">
    <name type="scientific">Nocardiopsis tropica</name>
    <dbReference type="NCBI Taxonomy" id="109330"/>
    <lineage>
        <taxon>Bacteria</taxon>
        <taxon>Bacillati</taxon>
        <taxon>Actinomycetota</taxon>
        <taxon>Actinomycetes</taxon>
        <taxon>Streptosporangiales</taxon>
        <taxon>Nocardiopsidaceae</taxon>
        <taxon>Nocardiopsis</taxon>
    </lineage>
</organism>
<keyword evidence="1" id="KW-1133">Transmembrane helix</keyword>
<name>A0ABU7KQU5_9ACTN</name>
<protein>
    <submittedName>
        <fullName evidence="2">Uncharacterized protein</fullName>
    </submittedName>
</protein>